<feature type="transmembrane region" description="Helical" evidence="1">
    <location>
        <begin position="73"/>
        <end position="93"/>
    </location>
</feature>
<evidence type="ECO:0000256" key="1">
    <source>
        <dbReference type="SAM" id="Phobius"/>
    </source>
</evidence>
<keyword evidence="1" id="KW-0812">Transmembrane</keyword>
<comment type="caution">
    <text evidence="2">The sequence shown here is derived from an EMBL/GenBank/DDBJ whole genome shotgun (WGS) entry which is preliminary data.</text>
</comment>
<dbReference type="EMBL" id="DSRD01000130">
    <property type="protein sequence ID" value="HGW93037.1"/>
    <property type="molecule type" value="Genomic_DNA"/>
</dbReference>
<reference evidence="2" key="1">
    <citation type="journal article" date="2020" name="mSystems">
        <title>Genome- and Community-Level Interaction Insights into Carbon Utilization and Element Cycling Functions of Hydrothermarchaeota in Hydrothermal Sediment.</title>
        <authorList>
            <person name="Zhou Z."/>
            <person name="Liu Y."/>
            <person name="Xu W."/>
            <person name="Pan J."/>
            <person name="Luo Z.H."/>
            <person name="Li M."/>
        </authorList>
    </citation>
    <scope>NUCLEOTIDE SEQUENCE [LARGE SCALE GENOMIC DNA]</scope>
    <source>
        <strain evidence="2">SpSt-402</strain>
    </source>
</reference>
<proteinExistence type="predicted"/>
<feature type="transmembrane region" description="Helical" evidence="1">
    <location>
        <begin position="32"/>
        <end position="53"/>
    </location>
</feature>
<protein>
    <recommendedName>
        <fullName evidence="3">GlsB/YeaQ/YmgE family stress response membrane protein</fullName>
    </recommendedName>
</protein>
<evidence type="ECO:0000313" key="2">
    <source>
        <dbReference type="EMBL" id="HGW93037.1"/>
    </source>
</evidence>
<gene>
    <name evidence="2" type="ORF">ENR47_01945</name>
</gene>
<dbReference type="AlphaFoldDB" id="A0A832H0N9"/>
<organism evidence="2">
    <name type="scientific">Oscillatoriales cyanobacterium SpSt-402</name>
    <dbReference type="NCBI Taxonomy" id="2282168"/>
    <lineage>
        <taxon>Bacteria</taxon>
        <taxon>Bacillati</taxon>
        <taxon>Cyanobacteriota</taxon>
        <taxon>Cyanophyceae</taxon>
        <taxon>Oscillatoriophycideae</taxon>
        <taxon>Oscillatoriales</taxon>
    </lineage>
</organism>
<evidence type="ECO:0008006" key="3">
    <source>
        <dbReference type="Google" id="ProtNLM"/>
    </source>
</evidence>
<name>A0A832H0N9_9CYAN</name>
<sequence>MDLAHLAVQLMIAIACGMIGNMLIPREIPGKFFGLILVGFVGVWVGELGYRVLKTQYGVDSSFLQWHIEDVPIVPSIIGSAIVIYVVTTFLRWGRYSK</sequence>
<keyword evidence="1" id="KW-0472">Membrane</keyword>
<accession>A0A832H0N9</accession>
<keyword evidence="1" id="KW-1133">Transmembrane helix</keyword>
<feature type="transmembrane region" description="Helical" evidence="1">
    <location>
        <begin position="6"/>
        <end position="25"/>
    </location>
</feature>